<name>A0A2M8KUP2_9BACT</name>
<gene>
    <name evidence="1" type="ORF">COU89_02210</name>
</gene>
<evidence type="ECO:0000313" key="1">
    <source>
        <dbReference type="EMBL" id="PJE63646.1"/>
    </source>
</evidence>
<evidence type="ECO:0000313" key="2">
    <source>
        <dbReference type="Proteomes" id="UP000231569"/>
    </source>
</evidence>
<proteinExistence type="predicted"/>
<comment type="caution">
    <text evidence="1">The sequence shown here is derived from an EMBL/GenBank/DDBJ whole genome shotgun (WGS) entry which is preliminary data.</text>
</comment>
<reference evidence="2" key="1">
    <citation type="submission" date="2017-09" db="EMBL/GenBank/DDBJ databases">
        <title>Depth-based differentiation of microbial function through sediment-hosted aquifers and enrichment of novel symbionts in the deep terrestrial subsurface.</title>
        <authorList>
            <person name="Probst A.J."/>
            <person name="Ladd B."/>
            <person name="Jarett J.K."/>
            <person name="Geller-Mcgrath D.E."/>
            <person name="Sieber C.M.K."/>
            <person name="Emerson J.B."/>
            <person name="Anantharaman K."/>
            <person name="Thomas B.C."/>
            <person name="Malmstrom R."/>
            <person name="Stieglmeier M."/>
            <person name="Klingl A."/>
            <person name="Woyke T."/>
            <person name="Ryan C.M."/>
            <person name="Banfield J.F."/>
        </authorList>
    </citation>
    <scope>NUCLEOTIDE SEQUENCE [LARGE SCALE GENOMIC DNA]</scope>
</reference>
<accession>A0A2M8KUP2</accession>
<dbReference type="AlphaFoldDB" id="A0A2M8KUP2"/>
<protein>
    <submittedName>
        <fullName evidence="1">Uncharacterized protein</fullName>
    </submittedName>
</protein>
<sequence length="114" mass="13018">MDLETEQIPLRVDAPASAVAFAVVPLMELFTQVPDHNLHALVDDEQMVLHAPDTNSCDQLRYQMAFHARAALLSFGKYNPVIQERILSLTSSYGLDEYFPDIPHFWIQYVAQNR</sequence>
<organism evidence="1 2">
    <name type="scientific">Candidatus Roizmanbacteria bacterium CG10_big_fil_rev_8_21_14_0_10_45_7</name>
    <dbReference type="NCBI Taxonomy" id="1974854"/>
    <lineage>
        <taxon>Bacteria</taxon>
        <taxon>Candidatus Roizmaniibacteriota</taxon>
    </lineage>
</organism>
<dbReference type="Proteomes" id="UP000231569">
    <property type="component" value="Unassembled WGS sequence"/>
</dbReference>
<dbReference type="EMBL" id="PFEE01000048">
    <property type="protein sequence ID" value="PJE63646.1"/>
    <property type="molecule type" value="Genomic_DNA"/>
</dbReference>